<keyword evidence="1" id="KW-0175">Coiled coil</keyword>
<evidence type="ECO:0000256" key="1">
    <source>
        <dbReference type="SAM" id="Coils"/>
    </source>
</evidence>
<feature type="region of interest" description="Disordered" evidence="2">
    <location>
        <begin position="290"/>
        <end position="309"/>
    </location>
</feature>
<accession>A0A7D5M2J3</accession>
<gene>
    <name evidence="4" type="ORF">C5F49_03300</name>
</gene>
<dbReference type="OrthoDB" id="3281at2157"/>
<evidence type="ECO:0000256" key="2">
    <source>
        <dbReference type="SAM" id="MobiDB-lite"/>
    </source>
</evidence>
<keyword evidence="3" id="KW-0472">Membrane</keyword>
<feature type="coiled-coil region" evidence="1">
    <location>
        <begin position="241"/>
        <end position="286"/>
    </location>
</feature>
<name>A0A7D5M2J3_9ARCH</name>
<dbReference type="GeneID" id="56060951"/>
<proteinExistence type="predicted"/>
<feature type="transmembrane region" description="Helical" evidence="3">
    <location>
        <begin position="96"/>
        <end position="120"/>
    </location>
</feature>
<sequence length="309" mass="35804">MKPLCFVLIILAVLQTPLAFAAFEDFSIEDEWIKYFSYVENITGSLAIEVSFTDLILYSIGMVVYGIFIWNFYRFIARREMIPLGLDKYQTDGKKITSIIAYVVKYVVVFPLVVLVWFVVYSTFLFFMAPDLSIELVFLVVISLVVTVRISAYYKEDLAKDFAKLIPFALLGIFLTSNIFFTADQVLERLDDFIPFLGKIAGFVIYAIIVEAILRVLFLIKRKILPVAEEKLEESIEKQINEKIKVHVEKIEGKHESLEKKIDKETDEIEKKIDKETDEIEKKIEQKTSDVEKKLKKDEADTNDDENLR</sequence>
<keyword evidence="3" id="KW-0812">Transmembrane</keyword>
<protein>
    <submittedName>
        <fullName evidence="4">Uncharacterized protein</fullName>
    </submittedName>
</protein>
<dbReference type="KEGG" id="nox:C5F49_03300"/>
<organism evidence="4 5">
    <name type="scientific">Nitrosopumilus oxyclinae</name>
    <dbReference type="NCBI Taxonomy" id="1959104"/>
    <lineage>
        <taxon>Archaea</taxon>
        <taxon>Nitrososphaerota</taxon>
        <taxon>Nitrososphaeria</taxon>
        <taxon>Nitrosopumilales</taxon>
        <taxon>Nitrosopumilaceae</taxon>
        <taxon>Nitrosopumilus</taxon>
    </lineage>
</organism>
<evidence type="ECO:0000256" key="3">
    <source>
        <dbReference type="SAM" id="Phobius"/>
    </source>
</evidence>
<keyword evidence="3" id="KW-1133">Transmembrane helix</keyword>
<reference evidence="4 5" key="1">
    <citation type="submission" date="2018-02" db="EMBL/GenBank/DDBJ databases">
        <title>Complete genome of Nitrosopumilus oxyclinae HCE1.</title>
        <authorList>
            <person name="Qin W."/>
            <person name="Zheng Y."/>
            <person name="Stahl D.A."/>
        </authorList>
    </citation>
    <scope>NUCLEOTIDE SEQUENCE [LARGE SCALE GENOMIC DNA]</scope>
    <source>
        <strain evidence="4 5">HCE1</strain>
    </source>
</reference>
<dbReference type="Proteomes" id="UP000509441">
    <property type="component" value="Chromosome"/>
</dbReference>
<evidence type="ECO:0000313" key="4">
    <source>
        <dbReference type="EMBL" id="QLH04451.1"/>
    </source>
</evidence>
<dbReference type="AlphaFoldDB" id="A0A7D5M2J3"/>
<feature type="transmembrane region" description="Helical" evidence="3">
    <location>
        <begin position="193"/>
        <end position="214"/>
    </location>
</feature>
<keyword evidence="5" id="KW-1185">Reference proteome</keyword>
<dbReference type="RefSeq" id="WP_179363341.1">
    <property type="nucleotide sequence ID" value="NZ_CP026994.1"/>
</dbReference>
<feature type="transmembrane region" description="Helical" evidence="3">
    <location>
        <begin position="162"/>
        <end position="181"/>
    </location>
</feature>
<evidence type="ECO:0000313" key="5">
    <source>
        <dbReference type="Proteomes" id="UP000509441"/>
    </source>
</evidence>
<dbReference type="EMBL" id="CP026994">
    <property type="protein sequence ID" value="QLH04451.1"/>
    <property type="molecule type" value="Genomic_DNA"/>
</dbReference>
<feature type="transmembrane region" description="Helical" evidence="3">
    <location>
        <begin position="132"/>
        <end position="150"/>
    </location>
</feature>
<feature type="transmembrane region" description="Helical" evidence="3">
    <location>
        <begin position="55"/>
        <end position="76"/>
    </location>
</feature>